<evidence type="ECO:0000313" key="6">
    <source>
        <dbReference type="EMBL" id="KAK4492696.1"/>
    </source>
</evidence>
<keyword evidence="2" id="KW-0805">Transcription regulation</keyword>
<evidence type="ECO:0000256" key="1">
    <source>
        <dbReference type="ARBA" id="ARBA00004123"/>
    </source>
</evidence>
<sequence length="173" mass="19880">MNSLNVYSSDHFGMIDFMDEANIDQFIDLIRGENEAHIYPIANFNSNQGFDYNHDQLFSPVPQVELFDFDTNWCLPTEFSKEAEEEIEEESLATTCTNNVVSKKKVDRSETLVSEQKRRGKMKEKLYALRALVPNITKLDKASIVGDAVLYVQDLQMQAKKRKAEIANLESYL</sequence>
<name>A0ABR0DUN8_9LAMI</name>
<comment type="caution">
    <text evidence="6">The sequence shown here is derived from an EMBL/GenBank/DDBJ whole genome shotgun (WGS) entry which is preliminary data.</text>
</comment>
<keyword evidence="4" id="KW-0539">Nucleus</keyword>
<reference evidence="6 7" key="1">
    <citation type="journal article" date="2023" name="bioRxiv">
        <title>Genome report: Whole genome sequence and annotation of Penstemon davidsonii.</title>
        <authorList>
            <person name="Ostevik K.L."/>
            <person name="Alabady M."/>
            <person name="Zhang M."/>
            <person name="Rausher M.D."/>
        </authorList>
    </citation>
    <scope>NUCLEOTIDE SEQUENCE [LARGE SCALE GENOMIC DNA]</scope>
    <source>
        <strain evidence="6">DNT005</strain>
        <tissue evidence="6">Whole leaf</tissue>
    </source>
</reference>
<evidence type="ECO:0000259" key="5">
    <source>
        <dbReference type="PROSITE" id="PS50888"/>
    </source>
</evidence>
<dbReference type="PANTHER" id="PTHR31945:SF17">
    <property type="entry name" value="TRANSCRIPTION FACTOR FER-LIKE IRON DEFICIENCY-INDUCED TRANSCRIPTION FACTOR"/>
    <property type="match status" value="1"/>
</dbReference>
<feature type="domain" description="BHLH" evidence="5">
    <location>
        <begin position="106"/>
        <end position="155"/>
    </location>
</feature>
<dbReference type="PANTHER" id="PTHR31945">
    <property type="entry name" value="TRANSCRIPTION FACTOR SCREAM2-RELATED"/>
    <property type="match status" value="1"/>
</dbReference>
<keyword evidence="3" id="KW-0804">Transcription</keyword>
<evidence type="ECO:0000256" key="3">
    <source>
        <dbReference type="ARBA" id="ARBA00023163"/>
    </source>
</evidence>
<proteinExistence type="predicted"/>
<dbReference type="Proteomes" id="UP001291926">
    <property type="component" value="Unassembled WGS sequence"/>
</dbReference>
<dbReference type="Gene3D" id="4.10.280.10">
    <property type="entry name" value="Helix-loop-helix DNA-binding domain"/>
    <property type="match status" value="1"/>
</dbReference>
<accession>A0ABR0DUN8</accession>
<evidence type="ECO:0000313" key="7">
    <source>
        <dbReference type="Proteomes" id="UP001291926"/>
    </source>
</evidence>
<dbReference type="InterPro" id="IPR011598">
    <property type="entry name" value="bHLH_dom"/>
</dbReference>
<dbReference type="SMART" id="SM00353">
    <property type="entry name" value="HLH"/>
    <property type="match status" value="1"/>
</dbReference>
<dbReference type="Pfam" id="PF00010">
    <property type="entry name" value="HLH"/>
    <property type="match status" value="1"/>
</dbReference>
<dbReference type="InterPro" id="IPR051358">
    <property type="entry name" value="TF_AMS/ICE1/BHLH6-like"/>
</dbReference>
<dbReference type="PROSITE" id="PS50888">
    <property type="entry name" value="BHLH"/>
    <property type="match status" value="1"/>
</dbReference>
<organism evidence="6 7">
    <name type="scientific">Penstemon davidsonii</name>
    <dbReference type="NCBI Taxonomy" id="160366"/>
    <lineage>
        <taxon>Eukaryota</taxon>
        <taxon>Viridiplantae</taxon>
        <taxon>Streptophyta</taxon>
        <taxon>Embryophyta</taxon>
        <taxon>Tracheophyta</taxon>
        <taxon>Spermatophyta</taxon>
        <taxon>Magnoliopsida</taxon>
        <taxon>eudicotyledons</taxon>
        <taxon>Gunneridae</taxon>
        <taxon>Pentapetalae</taxon>
        <taxon>asterids</taxon>
        <taxon>lamiids</taxon>
        <taxon>Lamiales</taxon>
        <taxon>Plantaginaceae</taxon>
        <taxon>Cheloneae</taxon>
        <taxon>Penstemon</taxon>
    </lineage>
</organism>
<dbReference type="InterPro" id="IPR036638">
    <property type="entry name" value="HLH_DNA-bd_sf"/>
</dbReference>
<evidence type="ECO:0000256" key="2">
    <source>
        <dbReference type="ARBA" id="ARBA00023015"/>
    </source>
</evidence>
<dbReference type="EMBL" id="JAYDYQ010001087">
    <property type="protein sequence ID" value="KAK4492696.1"/>
    <property type="molecule type" value="Genomic_DNA"/>
</dbReference>
<gene>
    <name evidence="6" type="ORF">RD792_003516</name>
</gene>
<dbReference type="SUPFAM" id="SSF47459">
    <property type="entry name" value="HLH, helix-loop-helix DNA-binding domain"/>
    <property type="match status" value="1"/>
</dbReference>
<keyword evidence="7" id="KW-1185">Reference proteome</keyword>
<protein>
    <recommendedName>
        <fullName evidence="5">BHLH domain-containing protein</fullName>
    </recommendedName>
</protein>
<evidence type="ECO:0000256" key="4">
    <source>
        <dbReference type="ARBA" id="ARBA00023242"/>
    </source>
</evidence>
<comment type="subcellular location">
    <subcellularLocation>
        <location evidence="1">Nucleus</location>
    </subcellularLocation>
</comment>